<protein>
    <submittedName>
        <fullName evidence="1">Uncharacterized protein</fullName>
    </submittedName>
</protein>
<gene>
    <name evidence="1" type="ORF">FVR03_16730</name>
</gene>
<evidence type="ECO:0000313" key="2">
    <source>
        <dbReference type="Proteomes" id="UP000321926"/>
    </source>
</evidence>
<dbReference type="AlphaFoldDB" id="A0A5C8JJM2"/>
<dbReference type="OrthoDB" id="1445418at2"/>
<accession>A0A5C8JJM2</accession>
<dbReference type="Proteomes" id="UP000321926">
    <property type="component" value="Unassembled WGS sequence"/>
</dbReference>
<reference evidence="1 2" key="1">
    <citation type="submission" date="2019-08" db="EMBL/GenBank/DDBJ databases">
        <authorList>
            <person name="Shi S."/>
        </authorList>
    </citation>
    <scope>NUCLEOTIDE SEQUENCE [LARGE SCALE GENOMIC DNA]</scope>
    <source>
        <strain evidence="1 2">GY10130</strain>
    </source>
</reference>
<organism evidence="1 2">
    <name type="scientific">Pontibacter qinzhouensis</name>
    <dbReference type="NCBI Taxonomy" id="2603253"/>
    <lineage>
        <taxon>Bacteria</taxon>
        <taxon>Pseudomonadati</taxon>
        <taxon>Bacteroidota</taxon>
        <taxon>Cytophagia</taxon>
        <taxon>Cytophagales</taxon>
        <taxon>Hymenobacteraceae</taxon>
        <taxon>Pontibacter</taxon>
    </lineage>
</organism>
<evidence type="ECO:0000313" key="1">
    <source>
        <dbReference type="EMBL" id="TXK36787.1"/>
    </source>
</evidence>
<name>A0A5C8JJM2_9BACT</name>
<proteinExistence type="predicted"/>
<comment type="caution">
    <text evidence="1">The sequence shown here is derived from an EMBL/GenBank/DDBJ whole genome shotgun (WGS) entry which is preliminary data.</text>
</comment>
<dbReference type="EMBL" id="VRTY01000070">
    <property type="protein sequence ID" value="TXK36787.1"/>
    <property type="molecule type" value="Genomic_DNA"/>
</dbReference>
<dbReference type="RefSeq" id="WP_147922908.1">
    <property type="nucleotide sequence ID" value="NZ_VRTY01000070.1"/>
</dbReference>
<sequence>MTKVNLPVFRLNIGELDETGIDLISIVDKPAIEANFIKLEEEVQPLKLSSNQEKQYVTGPVLIPDQLIYRKTEKEEFYITASAQDIEKIRNKFLKQGQLKLSNLDHSSNDEIPGYLIESWIVEDASNDKAVALGFTDVKPGTLFATYHFPDAKVWAEVSKRNGFSLEGNFLMEAIKMSTQKQDTVESLLEELLDALENK</sequence>
<keyword evidence="2" id="KW-1185">Reference proteome</keyword>